<comment type="caution">
    <text evidence="2">The sequence shown here is derived from an EMBL/GenBank/DDBJ whole genome shotgun (WGS) entry which is preliminary data.</text>
</comment>
<evidence type="ECO:0000256" key="1">
    <source>
        <dbReference type="SAM" id="MobiDB-lite"/>
    </source>
</evidence>
<name>A0AAD7ABM9_9AGAR</name>
<dbReference type="EMBL" id="JARIHO010000010">
    <property type="protein sequence ID" value="KAJ7354401.1"/>
    <property type="molecule type" value="Genomic_DNA"/>
</dbReference>
<organism evidence="2 3">
    <name type="scientific">Mycena albidolilacea</name>
    <dbReference type="NCBI Taxonomy" id="1033008"/>
    <lineage>
        <taxon>Eukaryota</taxon>
        <taxon>Fungi</taxon>
        <taxon>Dikarya</taxon>
        <taxon>Basidiomycota</taxon>
        <taxon>Agaricomycotina</taxon>
        <taxon>Agaricomycetes</taxon>
        <taxon>Agaricomycetidae</taxon>
        <taxon>Agaricales</taxon>
        <taxon>Marasmiineae</taxon>
        <taxon>Mycenaceae</taxon>
        <taxon>Mycena</taxon>
    </lineage>
</organism>
<feature type="region of interest" description="Disordered" evidence="1">
    <location>
        <begin position="1"/>
        <end position="44"/>
    </location>
</feature>
<keyword evidence="3" id="KW-1185">Reference proteome</keyword>
<sequence>MVDNNSKERNGYAKSPRTKQDANASKKASPNIVASHTPPTDSAGRFEAWGTARAIAALNLAPPLDDEHNGIGSPCSSSFPPQDSRRARGVTPSLWPEDLAAPSTPRAGAGRRDRGAAIPLRPRQARIRIVDGGGFTTILTTILIAGNIARLSFRLTSALRVQD</sequence>
<proteinExistence type="predicted"/>
<gene>
    <name evidence="2" type="ORF">DFH08DRAFT_1077122</name>
</gene>
<dbReference type="Proteomes" id="UP001218218">
    <property type="component" value="Unassembled WGS sequence"/>
</dbReference>
<reference evidence="2" key="1">
    <citation type="submission" date="2023-03" db="EMBL/GenBank/DDBJ databases">
        <title>Massive genome expansion in bonnet fungi (Mycena s.s.) driven by repeated elements and novel gene families across ecological guilds.</title>
        <authorList>
            <consortium name="Lawrence Berkeley National Laboratory"/>
            <person name="Harder C.B."/>
            <person name="Miyauchi S."/>
            <person name="Viragh M."/>
            <person name="Kuo A."/>
            <person name="Thoen E."/>
            <person name="Andreopoulos B."/>
            <person name="Lu D."/>
            <person name="Skrede I."/>
            <person name="Drula E."/>
            <person name="Henrissat B."/>
            <person name="Morin E."/>
            <person name="Kohler A."/>
            <person name="Barry K."/>
            <person name="LaButti K."/>
            <person name="Morin E."/>
            <person name="Salamov A."/>
            <person name="Lipzen A."/>
            <person name="Mereny Z."/>
            <person name="Hegedus B."/>
            <person name="Baldrian P."/>
            <person name="Stursova M."/>
            <person name="Weitz H."/>
            <person name="Taylor A."/>
            <person name="Grigoriev I.V."/>
            <person name="Nagy L.G."/>
            <person name="Martin F."/>
            <person name="Kauserud H."/>
        </authorList>
    </citation>
    <scope>NUCLEOTIDE SEQUENCE</scope>
    <source>
        <strain evidence="2">CBHHK002</strain>
    </source>
</reference>
<feature type="compositionally biased region" description="Basic and acidic residues" evidence="1">
    <location>
        <begin position="1"/>
        <end position="11"/>
    </location>
</feature>
<feature type="compositionally biased region" description="Polar residues" evidence="1">
    <location>
        <begin position="21"/>
        <end position="40"/>
    </location>
</feature>
<accession>A0AAD7ABM9</accession>
<evidence type="ECO:0000313" key="2">
    <source>
        <dbReference type="EMBL" id="KAJ7354401.1"/>
    </source>
</evidence>
<protein>
    <submittedName>
        <fullName evidence="2">Uncharacterized protein</fullName>
    </submittedName>
</protein>
<evidence type="ECO:0000313" key="3">
    <source>
        <dbReference type="Proteomes" id="UP001218218"/>
    </source>
</evidence>
<dbReference type="AlphaFoldDB" id="A0AAD7ABM9"/>
<feature type="region of interest" description="Disordered" evidence="1">
    <location>
        <begin position="65"/>
        <end position="113"/>
    </location>
</feature>